<dbReference type="AlphaFoldDB" id="A0A1G5ZBF1"/>
<keyword evidence="2" id="KW-1185">Reference proteome</keyword>
<name>A0A1G5ZBF1_9BACT</name>
<accession>A0A1G5ZBF1</accession>
<organism evidence="1 2">
    <name type="scientific">Algoriphagus alkaliphilus</name>
    <dbReference type="NCBI Taxonomy" id="279824"/>
    <lineage>
        <taxon>Bacteria</taxon>
        <taxon>Pseudomonadati</taxon>
        <taxon>Bacteroidota</taxon>
        <taxon>Cytophagia</taxon>
        <taxon>Cytophagales</taxon>
        <taxon>Cyclobacteriaceae</taxon>
        <taxon>Algoriphagus</taxon>
    </lineage>
</organism>
<evidence type="ECO:0000313" key="2">
    <source>
        <dbReference type="Proteomes" id="UP000198756"/>
    </source>
</evidence>
<reference evidence="2" key="1">
    <citation type="submission" date="2016-10" db="EMBL/GenBank/DDBJ databases">
        <authorList>
            <person name="Varghese N."/>
            <person name="Submissions S."/>
        </authorList>
    </citation>
    <scope>NUCLEOTIDE SEQUENCE [LARGE SCALE GENOMIC DNA]</scope>
    <source>
        <strain evidence="2">DSM 22703</strain>
    </source>
</reference>
<sequence>MKITLEIDSEKASAFLNFIRSLDFIKIKVQEDFEEPTKEEILQSIEAGLKEVKDHLEGKIKLKEARTFLDEL</sequence>
<dbReference type="EMBL" id="FMXE01000030">
    <property type="protein sequence ID" value="SDA91886.1"/>
    <property type="molecule type" value="Genomic_DNA"/>
</dbReference>
<dbReference type="OrthoDB" id="840127at2"/>
<dbReference type="RefSeq" id="WP_092732712.1">
    <property type="nucleotide sequence ID" value="NZ_FMXE01000030.1"/>
</dbReference>
<proteinExistence type="predicted"/>
<dbReference type="Proteomes" id="UP000198756">
    <property type="component" value="Unassembled WGS sequence"/>
</dbReference>
<gene>
    <name evidence="1" type="ORF">SAMN03080617_03474</name>
</gene>
<protein>
    <submittedName>
        <fullName evidence="1">Uncharacterized protein</fullName>
    </submittedName>
</protein>
<evidence type="ECO:0000313" key="1">
    <source>
        <dbReference type="EMBL" id="SDA91886.1"/>
    </source>
</evidence>